<keyword evidence="3" id="KW-1134">Transmembrane beta strand</keyword>
<dbReference type="InterPro" id="IPR005017">
    <property type="entry name" value="OMPP1/FadL/TodX"/>
</dbReference>
<dbReference type="Pfam" id="PF03349">
    <property type="entry name" value="Toluene_X"/>
    <property type="match status" value="1"/>
</dbReference>
<organism evidence="8 9">
    <name type="scientific">Cetobacterium somerae ATCC BAA-474</name>
    <dbReference type="NCBI Taxonomy" id="1319815"/>
    <lineage>
        <taxon>Bacteria</taxon>
        <taxon>Fusobacteriati</taxon>
        <taxon>Fusobacteriota</taxon>
        <taxon>Fusobacteriia</taxon>
        <taxon>Fusobacteriales</taxon>
        <taxon>Fusobacteriaceae</taxon>
        <taxon>Cetobacterium</taxon>
    </lineage>
</organism>
<dbReference type="HOGENOM" id="CLU_051176_0_0_0"/>
<evidence type="ECO:0000256" key="6">
    <source>
        <dbReference type="ARBA" id="ARBA00023136"/>
    </source>
</evidence>
<sequence length="449" mass="49179">MCYITLVIVKILGRIILMNRFKLSLLALIASLSVSTMGASIDHIQNYSAEYGGNPAQQGAINVGSTVYFNPAGLMRLENGTYIVGGIQYAFGDQNMSQGGRDFSTNLSSPIPNFALYKKTDDGAYFWTMGAVGGGAELEYKDSIPLPDVVPGKMNFNDLLTGTNVKGSNAYAQTTLGKAFNLTDKWSASLAVRGVYGKRTLKADTTLKTSIPLLLLTGKPDDFGKNALNKGDASIDSEREAYGFGGQFGLNYAPNDRLNIGFRYDTKVKLKFKTKSDISDSTKGALGIGVSDALLGLYPVYKDGEKLRRDLPALAALGASYKVTEQWTTFVGGNYYFNESATMDRIGKTNVDYKNGWEISVGSEYWFTPQIAWLVGFNYADTGAPDKSFAATEYALNSTMLGTGVKYRPNETIEWTVAFNHYIYDSRTVNDIKYEKEISSIGINFVKKF</sequence>
<evidence type="ECO:0000256" key="4">
    <source>
        <dbReference type="ARBA" id="ARBA00022692"/>
    </source>
</evidence>
<keyword evidence="4" id="KW-0812">Transmembrane</keyword>
<keyword evidence="9" id="KW-1185">Reference proteome</keyword>
<evidence type="ECO:0000256" key="5">
    <source>
        <dbReference type="ARBA" id="ARBA00022729"/>
    </source>
</evidence>
<gene>
    <name evidence="8" type="ORF">HMPREF0202_02369</name>
</gene>
<protein>
    <submittedName>
        <fullName evidence="8">Outer membrane protein transport protein, Ompp1/FadL/TodX family</fullName>
    </submittedName>
</protein>
<dbReference type="EMBL" id="AXZF01000111">
    <property type="protein sequence ID" value="ERT67683.1"/>
    <property type="molecule type" value="Genomic_DNA"/>
</dbReference>
<dbReference type="GO" id="GO:0009279">
    <property type="term" value="C:cell outer membrane"/>
    <property type="evidence" value="ECO:0007669"/>
    <property type="project" value="UniProtKB-SubCell"/>
</dbReference>
<dbReference type="GO" id="GO:0015483">
    <property type="term" value="F:long-chain fatty acid transporting porin activity"/>
    <property type="evidence" value="ECO:0007669"/>
    <property type="project" value="TreeGrafter"/>
</dbReference>
<evidence type="ECO:0000313" key="8">
    <source>
        <dbReference type="EMBL" id="ERT67683.1"/>
    </source>
</evidence>
<evidence type="ECO:0000313" key="9">
    <source>
        <dbReference type="Proteomes" id="UP000017081"/>
    </source>
</evidence>
<keyword evidence="6" id="KW-0472">Membrane</keyword>
<comment type="subcellular location">
    <subcellularLocation>
        <location evidence="1">Cell outer membrane</location>
        <topology evidence="1">Multi-pass membrane protein</topology>
    </subcellularLocation>
</comment>
<dbReference type="PANTHER" id="PTHR35093:SF8">
    <property type="entry name" value="OUTER MEMBRANE PROTEIN NMB0088-RELATED"/>
    <property type="match status" value="1"/>
</dbReference>
<evidence type="ECO:0000256" key="7">
    <source>
        <dbReference type="ARBA" id="ARBA00023237"/>
    </source>
</evidence>
<dbReference type="PROSITE" id="PS51090">
    <property type="entry name" value="CORTACTIN"/>
    <property type="match status" value="1"/>
</dbReference>
<keyword evidence="7" id="KW-0998">Cell outer membrane</keyword>
<evidence type="ECO:0000256" key="2">
    <source>
        <dbReference type="ARBA" id="ARBA00008163"/>
    </source>
</evidence>
<dbReference type="Gene3D" id="2.40.160.60">
    <property type="entry name" value="Outer membrane protein transport protein (OMPP1/FadL/TodX)"/>
    <property type="match status" value="1"/>
</dbReference>
<dbReference type="PANTHER" id="PTHR35093">
    <property type="entry name" value="OUTER MEMBRANE PROTEIN NMB0088-RELATED"/>
    <property type="match status" value="1"/>
</dbReference>
<comment type="similarity">
    <text evidence="2">Belongs to the OmpP1/FadL family.</text>
</comment>
<dbReference type="InterPro" id="IPR003134">
    <property type="entry name" value="Hs1_Cortactin"/>
</dbReference>
<keyword evidence="5" id="KW-0732">Signal</keyword>
<comment type="caution">
    <text evidence="8">The sequence shown here is derived from an EMBL/GenBank/DDBJ whole genome shotgun (WGS) entry which is preliminary data.</text>
</comment>
<evidence type="ECO:0000256" key="1">
    <source>
        <dbReference type="ARBA" id="ARBA00004571"/>
    </source>
</evidence>
<accession>U7VA92</accession>
<dbReference type="SUPFAM" id="SSF56935">
    <property type="entry name" value="Porins"/>
    <property type="match status" value="1"/>
</dbReference>
<evidence type="ECO:0000256" key="3">
    <source>
        <dbReference type="ARBA" id="ARBA00022452"/>
    </source>
</evidence>
<dbReference type="STRING" id="1319815.HMPREF0202_02369"/>
<proteinExistence type="inferred from homology"/>
<name>U7VA92_9FUSO</name>
<dbReference type="eggNOG" id="COG2067">
    <property type="taxonomic scope" value="Bacteria"/>
</dbReference>
<dbReference type="AlphaFoldDB" id="U7VA92"/>
<reference evidence="8 9" key="1">
    <citation type="submission" date="2013-08" db="EMBL/GenBank/DDBJ databases">
        <authorList>
            <person name="Weinstock G."/>
            <person name="Sodergren E."/>
            <person name="Wylie T."/>
            <person name="Fulton L."/>
            <person name="Fulton R."/>
            <person name="Fronick C."/>
            <person name="O'Laughlin M."/>
            <person name="Godfrey J."/>
            <person name="Miner T."/>
            <person name="Herter B."/>
            <person name="Appelbaum E."/>
            <person name="Cordes M."/>
            <person name="Lek S."/>
            <person name="Wollam A."/>
            <person name="Pepin K.H."/>
            <person name="Palsikar V.B."/>
            <person name="Mitreva M."/>
            <person name="Wilson R.K."/>
        </authorList>
    </citation>
    <scope>NUCLEOTIDE SEQUENCE [LARGE SCALE GENOMIC DNA]</scope>
    <source>
        <strain evidence="8 9">ATCC BAA-474</strain>
    </source>
</reference>
<dbReference type="Proteomes" id="UP000017081">
    <property type="component" value="Unassembled WGS sequence"/>
</dbReference>